<evidence type="ECO:0000256" key="2">
    <source>
        <dbReference type="ARBA" id="ARBA00022801"/>
    </source>
</evidence>
<dbReference type="GO" id="GO:0003724">
    <property type="term" value="F:RNA helicase activity"/>
    <property type="evidence" value="ECO:0007669"/>
    <property type="project" value="InterPro"/>
</dbReference>
<evidence type="ECO:0000256" key="7">
    <source>
        <dbReference type="RuleBase" id="RU000492"/>
    </source>
</evidence>
<evidence type="ECO:0000313" key="12">
    <source>
        <dbReference type="EMBL" id="NKE38371.1"/>
    </source>
</evidence>
<evidence type="ECO:0000256" key="3">
    <source>
        <dbReference type="ARBA" id="ARBA00022806"/>
    </source>
</evidence>
<dbReference type="PROSITE" id="PS51192">
    <property type="entry name" value="HELICASE_ATP_BIND_1"/>
    <property type="match status" value="1"/>
</dbReference>
<accession>A0A846TWI0</accession>
<feature type="short sequence motif" description="Q motif" evidence="6">
    <location>
        <begin position="1"/>
        <end position="29"/>
    </location>
</feature>
<dbReference type="PANTHER" id="PTHR47959">
    <property type="entry name" value="ATP-DEPENDENT RNA HELICASE RHLE-RELATED"/>
    <property type="match status" value="1"/>
</dbReference>
<dbReference type="RefSeq" id="WP_168104845.1">
    <property type="nucleotide sequence ID" value="NZ_CP051215.1"/>
</dbReference>
<evidence type="ECO:0000259" key="9">
    <source>
        <dbReference type="PROSITE" id="PS51192"/>
    </source>
</evidence>
<dbReference type="InterPro" id="IPR044742">
    <property type="entry name" value="DEAD/DEAH_RhlB"/>
</dbReference>
<feature type="domain" description="DEAD-box RNA helicase Q" evidence="11">
    <location>
        <begin position="1"/>
        <end position="29"/>
    </location>
</feature>
<dbReference type="Pfam" id="PF00270">
    <property type="entry name" value="DEAD"/>
    <property type="match status" value="1"/>
</dbReference>
<dbReference type="InterPro" id="IPR000629">
    <property type="entry name" value="RNA-helicase_DEAD-box_CS"/>
</dbReference>
<dbReference type="GO" id="GO:0005829">
    <property type="term" value="C:cytosol"/>
    <property type="evidence" value="ECO:0007669"/>
    <property type="project" value="TreeGrafter"/>
</dbReference>
<dbReference type="Proteomes" id="UP000584587">
    <property type="component" value="Unassembled WGS sequence"/>
</dbReference>
<evidence type="ECO:0000256" key="8">
    <source>
        <dbReference type="SAM" id="MobiDB-lite"/>
    </source>
</evidence>
<reference evidence="12 13" key="1">
    <citation type="submission" date="2020-04" db="EMBL/GenBank/DDBJ databases">
        <title>Complete genome sequence of Spiroplasma platyhelix ATCC 51748, an insect isolate.</title>
        <authorList>
            <person name="Green E.A."/>
            <person name="Klassen J.L."/>
        </authorList>
    </citation>
    <scope>NUCLEOTIDE SEQUENCE [LARGE SCALE GENOMIC DNA]</scope>
    <source>
        <strain evidence="12 13">PALS-1</strain>
    </source>
</reference>
<dbReference type="InterPro" id="IPR050079">
    <property type="entry name" value="DEAD_box_RNA_helicase"/>
</dbReference>
<dbReference type="SMART" id="SM00490">
    <property type="entry name" value="HELICc"/>
    <property type="match status" value="1"/>
</dbReference>
<keyword evidence="4 7" id="KW-0067">ATP-binding</keyword>
<evidence type="ECO:0000256" key="5">
    <source>
        <dbReference type="ARBA" id="ARBA00038437"/>
    </source>
</evidence>
<keyword evidence="3 7" id="KW-0347">Helicase</keyword>
<feature type="domain" description="Helicase C-terminal" evidence="10">
    <location>
        <begin position="231"/>
        <end position="376"/>
    </location>
</feature>
<dbReference type="InterPro" id="IPR027417">
    <property type="entry name" value="P-loop_NTPase"/>
</dbReference>
<evidence type="ECO:0000256" key="1">
    <source>
        <dbReference type="ARBA" id="ARBA00022741"/>
    </source>
</evidence>
<feature type="compositionally biased region" description="Basic and acidic residues" evidence="8">
    <location>
        <begin position="381"/>
        <end position="451"/>
    </location>
</feature>
<dbReference type="PROSITE" id="PS51195">
    <property type="entry name" value="Q_MOTIF"/>
    <property type="match status" value="1"/>
</dbReference>
<dbReference type="GO" id="GO:0016787">
    <property type="term" value="F:hydrolase activity"/>
    <property type="evidence" value="ECO:0007669"/>
    <property type="project" value="UniProtKB-KW"/>
</dbReference>
<keyword evidence="13" id="KW-1185">Reference proteome</keyword>
<gene>
    <name evidence="12" type="ORF">HER12_01185</name>
</gene>
<dbReference type="AlphaFoldDB" id="A0A846TWI0"/>
<dbReference type="CDD" id="cd18787">
    <property type="entry name" value="SF2_C_DEAD"/>
    <property type="match status" value="1"/>
</dbReference>
<dbReference type="PROSITE" id="PS00039">
    <property type="entry name" value="DEAD_ATP_HELICASE"/>
    <property type="match status" value="1"/>
</dbReference>
<keyword evidence="2 7" id="KW-0378">Hydrolase</keyword>
<dbReference type="InterPro" id="IPR001650">
    <property type="entry name" value="Helicase_C-like"/>
</dbReference>
<feature type="region of interest" description="Disordered" evidence="8">
    <location>
        <begin position="381"/>
        <end position="465"/>
    </location>
</feature>
<feature type="domain" description="Helicase ATP-binding" evidence="9">
    <location>
        <begin position="32"/>
        <end position="202"/>
    </location>
</feature>
<dbReference type="CDD" id="cd00268">
    <property type="entry name" value="DEADc"/>
    <property type="match status" value="1"/>
</dbReference>
<dbReference type="SMART" id="SM00487">
    <property type="entry name" value="DEXDc"/>
    <property type="match status" value="1"/>
</dbReference>
<name>A0A846TWI0_9MOLU</name>
<sequence>MNFNELNLKKELNLAIANLGHTTPTPIQNLSIPVILQNRDIFGKSHTGTGKTAAFVLPILNMLDTNVFKNQTLIVCPTRDLSIQIYQEIKKYAMYLKNVRIALLVGGSSMSRQLSDLRSSNIVVGTPGRIVDHINRRTLKLGFLKTIVLDEADEMLKMGFKEKIDEIFSAAPDNTQTVLFSATISKPILKITADYQTNPVAINLNNELQTQEDKNIKQFYFDTKNNHKEKALIALYKELNPKLSIIFSNTKAYTNKLQDLLKQNGIDSVTITGDKRQRERELAMKQFKSGKVNVLIATDLVARGIHVDGIDYIFNFDIPREKEYYTHRIGRTARAGATGTAITLVRNKNDYFELKNIEKLQDQPINKLEIESNLLDFKEYKENRDTREPRGNREYRSNSEYRGNRDSRSNSEYRGNREPRSNSEYRGNRDSRDTRNNKDSREPRKFKDFKKFKNNNSRNYSKRYN</sequence>
<dbReference type="Pfam" id="PF00271">
    <property type="entry name" value="Helicase_C"/>
    <property type="match status" value="1"/>
</dbReference>
<dbReference type="EMBL" id="JAAVVK010000001">
    <property type="protein sequence ID" value="NKE38371.1"/>
    <property type="molecule type" value="Genomic_DNA"/>
</dbReference>
<comment type="caution">
    <text evidence="12">The sequence shown here is derived from an EMBL/GenBank/DDBJ whole genome shotgun (WGS) entry which is preliminary data.</text>
</comment>
<evidence type="ECO:0000259" key="11">
    <source>
        <dbReference type="PROSITE" id="PS51195"/>
    </source>
</evidence>
<dbReference type="PANTHER" id="PTHR47959:SF1">
    <property type="entry name" value="ATP-DEPENDENT RNA HELICASE DBPA"/>
    <property type="match status" value="1"/>
</dbReference>
<evidence type="ECO:0000313" key="13">
    <source>
        <dbReference type="Proteomes" id="UP000584587"/>
    </source>
</evidence>
<protein>
    <submittedName>
        <fullName evidence="12">DEAD/DEAH box helicase</fullName>
    </submittedName>
</protein>
<proteinExistence type="inferred from homology"/>
<organism evidence="12 13">
    <name type="scientific">Spiroplasma platyhelix PALS-1</name>
    <dbReference type="NCBI Taxonomy" id="1276218"/>
    <lineage>
        <taxon>Bacteria</taxon>
        <taxon>Bacillati</taxon>
        <taxon>Mycoplasmatota</taxon>
        <taxon>Mollicutes</taxon>
        <taxon>Entomoplasmatales</taxon>
        <taxon>Spiroplasmataceae</taxon>
        <taxon>Spiroplasma</taxon>
    </lineage>
</organism>
<evidence type="ECO:0000259" key="10">
    <source>
        <dbReference type="PROSITE" id="PS51194"/>
    </source>
</evidence>
<dbReference type="GO" id="GO:0003676">
    <property type="term" value="F:nucleic acid binding"/>
    <property type="evidence" value="ECO:0007669"/>
    <property type="project" value="InterPro"/>
</dbReference>
<dbReference type="InterPro" id="IPR014001">
    <property type="entry name" value="Helicase_ATP-bd"/>
</dbReference>
<dbReference type="PROSITE" id="PS51194">
    <property type="entry name" value="HELICASE_CTER"/>
    <property type="match status" value="1"/>
</dbReference>
<comment type="similarity">
    <text evidence="5 7">Belongs to the DEAD box helicase family.</text>
</comment>
<evidence type="ECO:0000256" key="6">
    <source>
        <dbReference type="PROSITE-ProRule" id="PRU00552"/>
    </source>
</evidence>
<dbReference type="SUPFAM" id="SSF52540">
    <property type="entry name" value="P-loop containing nucleoside triphosphate hydrolases"/>
    <property type="match status" value="1"/>
</dbReference>
<dbReference type="InterPro" id="IPR014014">
    <property type="entry name" value="RNA_helicase_DEAD_Q_motif"/>
</dbReference>
<evidence type="ECO:0000256" key="4">
    <source>
        <dbReference type="ARBA" id="ARBA00022840"/>
    </source>
</evidence>
<dbReference type="GO" id="GO:0005524">
    <property type="term" value="F:ATP binding"/>
    <property type="evidence" value="ECO:0007669"/>
    <property type="project" value="UniProtKB-KW"/>
</dbReference>
<dbReference type="Gene3D" id="3.40.50.300">
    <property type="entry name" value="P-loop containing nucleotide triphosphate hydrolases"/>
    <property type="match status" value="2"/>
</dbReference>
<keyword evidence="1 7" id="KW-0547">Nucleotide-binding</keyword>
<dbReference type="InterPro" id="IPR011545">
    <property type="entry name" value="DEAD/DEAH_box_helicase_dom"/>
</dbReference>